<protein>
    <recommendedName>
        <fullName evidence="5">NACHT domain-containing protein</fullName>
    </recommendedName>
</protein>
<feature type="domain" description="NACHT" evidence="5">
    <location>
        <begin position="107"/>
        <end position="328"/>
    </location>
</feature>
<dbReference type="AlphaFoldDB" id="A0A4Z0YN28"/>
<reference evidence="6 7" key="1">
    <citation type="submission" date="2019-03" db="EMBL/GenBank/DDBJ databases">
        <title>Draft genome sequence of Xylaria hypoxylon DSM 108379, a ubiquitous saprotrophic-parasitic fungi on hardwood.</title>
        <authorList>
            <person name="Buettner E."/>
            <person name="Leonhardt S."/>
            <person name="Gebauer A.M."/>
            <person name="Liers C."/>
            <person name="Hofrichter M."/>
            <person name="Kellner H."/>
        </authorList>
    </citation>
    <scope>NUCLEOTIDE SEQUENCE [LARGE SCALE GENOMIC DNA]</scope>
    <source>
        <strain evidence="6 7">DSM 108379</strain>
    </source>
</reference>
<dbReference type="EMBL" id="SKBN01000197">
    <property type="protein sequence ID" value="TGJ80861.1"/>
    <property type="molecule type" value="Genomic_DNA"/>
</dbReference>
<comment type="caution">
    <text evidence="6">The sequence shown here is derived from an EMBL/GenBank/DDBJ whole genome shotgun (WGS) entry which is preliminary data.</text>
</comment>
<feature type="region of interest" description="Disordered" evidence="4">
    <location>
        <begin position="1"/>
        <end position="23"/>
    </location>
</feature>
<feature type="repeat" description="WD" evidence="3">
    <location>
        <begin position="636"/>
        <end position="677"/>
    </location>
</feature>
<dbReference type="InterPro" id="IPR056884">
    <property type="entry name" value="NPHP3-like_N"/>
</dbReference>
<feature type="repeat" description="WD" evidence="3">
    <location>
        <begin position="912"/>
        <end position="953"/>
    </location>
</feature>
<dbReference type="PROSITE" id="PS00678">
    <property type="entry name" value="WD_REPEATS_1"/>
    <property type="match status" value="2"/>
</dbReference>
<dbReference type="InterPro" id="IPR001680">
    <property type="entry name" value="WD40_rpt"/>
</dbReference>
<evidence type="ECO:0000256" key="1">
    <source>
        <dbReference type="ARBA" id="ARBA00022574"/>
    </source>
</evidence>
<sequence length="1268" mass="142869">MSGHSAGHPHSGTEFHGQGMQNIGGHINVGRDVNIGMLLSSLPPQEADILEVPRSRSLDTLLKLRLTDPRDDKTRIEQQKGGLLHDSYTWILSHQDFQRWRDGEGSQLLWIRGDPGKGKTMLLCGIIDELNKAGKEGRNVIYYFCQATNYELNTATSVLRGLLFSLLSQQHELLEMIREEIDQASGKTFEDINGWYALCRIFGHLAEEMERRQQTTYLIVDALDECVEGQHSLLKWITDLSLSRIKVLVSSRNWPSIESGLSSATQKMLLQLELNADSISTAVDRYIEYKAAELATSKDLDAETREAVQHHLKANSSNTFLWVALVCQKLGREDTDPWDILDMLHELPPGLDELYDRMARQFLTSKNAEKCRQVLAVQALAYRPLSLTELLSLVESPEMFQRPTKWLRRVVELCGSFLTVRDDTIYFVHQSAKDYIIIHMSDSIFRQGLLARHHTIFIQSIQALSRTLRENMYRLPSPGSRIDSIEVLNPDPLNRIRYACVYWADHLENAKLMEQQDLEDGGLVHRFLESHLLHWLEALSLLESLGSGIGALVKLLSLLQESKNDEKVLGKLVYDAMRYSRHYKITIETAPLQLYSSTLIFSPTRSLVRKLFLKKPEWLLMSPTGESDWSSCLQTLEGHSIRITSVAFSPNGRHLVSGSSDFTARVWDVARGGCLNILEGHYNAVKSVTFSPNGKCVASTSTPLSGNSYEIRIWDAITGTCLQTLNRYSSVGRYYHNVSVAFPDDKSVISVDAAGEICTWNIATGQCVEIVRIGHHLRNVCVSRNGRRAAWAFHQKNRIEVADLVAGQYHETPWYLDVNPDSLHYYIPITLSSDGGCVAAVIECDDRGHVIQVWNVATGECMGTLRPYNLKGLESLALSPDNRYLVAVYLFGCLGWEIATGQQVVFFPMERHFHQQDPVMGLEFSPDSKLLASGEDDGRIRVWEMTAARPQHRISPVDTQKERNIRFITPSPNGKRLVIGFWFPNDGFQIWDTINNKCLSTIPIEVHEAKVAFSPDSRHLAYAQAWDEEQKNSEIGLFNAVTGRRLWKALTGYENIYAIDFSVDGRQLALTFLSKNNSAINCDVVQVCDAATGIYFSTFPVTSLDDPVYTMTLAFSHEGTKVATLSINSVSTNSAIGFYPTSKIVLRIWDISTGSRTNSMVLPNDTPYMMLKSNPPFLAFSPDDKHIAYIINNFYIKIHDVATGTLLKTLSWFEDEPLISCRMRWEPAGLLTHRGIYNTQALSNDTRDSIQYGHDNIPPGALSGRFGI</sequence>
<dbReference type="SUPFAM" id="SSF50978">
    <property type="entry name" value="WD40 repeat-like"/>
    <property type="match status" value="1"/>
</dbReference>
<dbReference type="Gene3D" id="2.130.10.10">
    <property type="entry name" value="YVTN repeat-like/Quinoprotein amine dehydrogenase"/>
    <property type="match status" value="3"/>
</dbReference>
<evidence type="ECO:0000256" key="4">
    <source>
        <dbReference type="SAM" id="MobiDB-lite"/>
    </source>
</evidence>
<keyword evidence="7" id="KW-1185">Reference proteome</keyword>
<organism evidence="6 7">
    <name type="scientific">Xylaria hypoxylon</name>
    <dbReference type="NCBI Taxonomy" id="37992"/>
    <lineage>
        <taxon>Eukaryota</taxon>
        <taxon>Fungi</taxon>
        <taxon>Dikarya</taxon>
        <taxon>Ascomycota</taxon>
        <taxon>Pezizomycotina</taxon>
        <taxon>Sordariomycetes</taxon>
        <taxon>Xylariomycetidae</taxon>
        <taxon>Xylariales</taxon>
        <taxon>Xylariaceae</taxon>
        <taxon>Xylaria</taxon>
    </lineage>
</organism>
<dbReference type="SMART" id="SM00320">
    <property type="entry name" value="WD40"/>
    <property type="match status" value="4"/>
</dbReference>
<dbReference type="CDD" id="cd00200">
    <property type="entry name" value="WD40"/>
    <property type="match status" value="1"/>
</dbReference>
<dbReference type="SUPFAM" id="SSF82171">
    <property type="entry name" value="DPP6 N-terminal domain-like"/>
    <property type="match status" value="1"/>
</dbReference>
<dbReference type="OrthoDB" id="538223at2759"/>
<dbReference type="Pfam" id="PF24883">
    <property type="entry name" value="NPHP3_N"/>
    <property type="match status" value="1"/>
</dbReference>
<dbReference type="PANTHER" id="PTHR10039">
    <property type="entry name" value="AMELOGENIN"/>
    <property type="match status" value="1"/>
</dbReference>
<proteinExistence type="predicted"/>
<dbReference type="PANTHER" id="PTHR10039:SF14">
    <property type="entry name" value="NACHT DOMAIN-CONTAINING PROTEIN"/>
    <property type="match status" value="1"/>
</dbReference>
<dbReference type="Pfam" id="PF00400">
    <property type="entry name" value="WD40"/>
    <property type="match status" value="3"/>
</dbReference>
<dbReference type="InterPro" id="IPR036322">
    <property type="entry name" value="WD40_repeat_dom_sf"/>
</dbReference>
<evidence type="ECO:0000256" key="2">
    <source>
        <dbReference type="ARBA" id="ARBA00022737"/>
    </source>
</evidence>
<dbReference type="Proteomes" id="UP000297716">
    <property type="component" value="Unassembled WGS sequence"/>
</dbReference>
<dbReference type="SUPFAM" id="SSF52540">
    <property type="entry name" value="P-loop containing nucleoside triphosphate hydrolases"/>
    <property type="match status" value="1"/>
</dbReference>
<accession>A0A4Z0YN28</accession>
<dbReference type="PROSITE" id="PS50837">
    <property type="entry name" value="NACHT"/>
    <property type="match status" value="1"/>
</dbReference>
<dbReference type="PROSITE" id="PS50294">
    <property type="entry name" value="WD_REPEATS_REGION"/>
    <property type="match status" value="2"/>
</dbReference>
<name>A0A4Z0YN28_9PEZI</name>
<gene>
    <name evidence="6" type="ORF">E0Z10_g7892</name>
</gene>
<dbReference type="PROSITE" id="PS50082">
    <property type="entry name" value="WD_REPEATS_2"/>
    <property type="match status" value="3"/>
</dbReference>
<dbReference type="InterPro" id="IPR027417">
    <property type="entry name" value="P-loop_NTPase"/>
</dbReference>
<keyword evidence="2" id="KW-0677">Repeat</keyword>
<evidence type="ECO:0000256" key="3">
    <source>
        <dbReference type="PROSITE-ProRule" id="PRU00221"/>
    </source>
</evidence>
<feature type="repeat" description="WD" evidence="3">
    <location>
        <begin position="678"/>
        <end position="724"/>
    </location>
</feature>
<dbReference type="InterPro" id="IPR007111">
    <property type="entry name" value="NACHT_NTPase"/>
</dbReference>
<dbReference type="Gene3D" id="3.40.50.300">
    <property type="entry name" value="P-loop containing nucleotide triphosphate hydrolases"/>
    <property type="match status" value="1"/>
</dbReference>
<evidence type="ECO:0000313" key="7">
    <source>
        <dbReference type="Proteomes" id="UP000297716"/>
    </source>
</evidence>
<dbReference type="InterPro" id="IPR015943">
    <property type="entry name" value="WD40/YVTN_repeat-like_dom_sf"/>
</dbReference>
<dbReference type="InterPro" id="IPR019775">
    <property type="entry name" value="WD40_repeat_CS"/>
</dbReference>
<evidence type="ECO:0000313" key="6">
    <source>
        <dbReference type="EMBL" id="TGJ80861.1"/>
    </source>
</evidence>
<dbReference type="STRING" id="37992.A0A4Z0YN28"/>
<evidence type="ECO:0000259" key="5">
    <source>
        <dbReference type="PROSITE" id="PS50837"/>
    </source>
</evidence>
<keyword evidence="1 3" id="KW-0853">WD repeat</keyword>